<sequence>MAKSSSVPMDRPSRMATRAKNLTARPGLPDVPGWNPDEPDRIPLPPAQRREEAAATKKAVEAAAAHKTAVRDAAVLKAARIEDRKREEDRAADDARRQPKRPKPKPRPRFVKPSMPSGNDNASHATELPVVVGPATTEVATPDGTAHLEGTTGAANTPEVPALHADDVDDTMVGAHDETTADGWAASDQESDVAPEVEVESAASASEFEHDDDDEQQSEDDDEQLTKNTSRRQVKVHRTDVTAARSDAGAPQKRKSVTSSVTLENVDSGKASKKPKVAATPTGLRTGWATPNKLTSESKGKSTAKSIQVSAPRKPATPAALVCKTPTSHAPKSTSKSAPTPIDSHAGTSNFAPHPGDADAIDSADIATTDAGGLNEYGGLQDEDDAAEAAAVTHAPAVTWPIQGLQSESSDSEDDAFPTDNLTHVAHVPAGVVGIVHRPVGQSAANRRRWNTSDLEPEIRQRFTHEFIPLTRTIMSTLLPWYSLTTDERQAVFDRVFPAYDHIIEVNDVVFSLMNNRITEWQGKFAAAALVVLEAHFAKAGMAEPEVRATFCRVQLGTNVAALKAPFLWRVWQDGKKKVERALNVWSTGQRIIPSGHAGHFSADNWGDKTVVSRGVAKCSTKVANMFARAKNISFEHWINILDVARDHHRVHKAVQDRQAITIESASEEVMTDSDAESQ</sequence>
<feature type="compositionally biased region" description="Acidic residues" evidence="1">
    <location>
        <begin position="209"/>
        <end position="223"/>
    </location>
</feature>
<evidence type="ECO:0000256" key="1">
    <source>
        <dbReference type="SAM" id="MobiDB-lite"/>
    </source>
</evidence>
<dbReference type="OMA" id="NRRRWNT"/>
<proteinExistence type="predicted"/>
<dbReference type="Proteomes" id="UP000184267">
    <property type="component" value="Unassembled WGS sequence"/>
</dbReference>
<feature type="region of interest" description="Disordered" evidence="1">
    <location>
        <begin position="1"/>
        <end position="361"/>
    </location>
</feature>
<name>A0A1M2VG26_TRAPU</name>
<dbReference type="STRING" id="154538.A0A1M2VG26"/>
<feature type="compositionally biased region" description="Basic and acidic residues" evidence="1">
    <location>
        <begin position="48"/>
        <end position="60"/>
    </location>
</feature>
<feature type="compositionally biased region" description="Polar residues" evidence="1">
    <location>
        <begin position="325"/>
        <end position="338"/>
    </location>
</feature>
<organism evidence="2 3">
    <name type="scientific">Trametes pubescens</name>
    <name type="common">White-rot fungus</name>
    <dbReference type="NCBI Taxonomy" id="154538"/>
    <lineage>
        <taxon>Eukaryota</taxon>
        <taxon>Fungi</taxon>
        <taxon>Dikarya</taxon>
        <taxon>Basidiomycota</taxon>
        <taxon>Agaricomycotina</taxon>
        <taxon>Agaricomycetes</taxon>
        <taxon>Polyporales</taxon>
        <taxon>Polyporaceae</taxon>
        <taxon>Trametes</taxon>
    </lineage>
</organism>
<protein>
    <submittedName>
        <fullName evidence="2">Uncharacterized protein</fullName>
    </submittedName>
</protein>
<evidence type="ECO:0000313" key="3">
    <source>
        <dbReference type="Proteomes" id="UP000184267"/>
    </source>
</evidence>
<feature type="compositionally biased region" description="Basic residues" evidence="1">
    <location>
        <begin position="98"/>
        <end position="110"/>
    </location>
</feature>
<evidence type="ECO:0000313" key="2">
    <source>
        <dbReference type="EMBL" id="OJT06516.1"/>
    </source>
</evidence>
<feature type="compositionally biased region" description="Basic and acidic residues" evidence="1">
    <location>
        <begin position="79"/>
        <end position="97"/>
    </location>
</feature>
<dbReference type="AlphaFoldDB" id="A0A1M2VG26"/>
<dbReference type="EMBL" id="MNAD01001304">
    <property type="protein sequence ID" value="OJT06516.1"/>
    <property type="molecule type" value="Genomic_DNA"/>
</dbReference>
<accession>A0A1M2VG26</accession>
<feature type="compositionally biased region" description="Acidic residues" evidence="1">
    <location>
        <begin position="189"/>
        <end position="199"/>
    </location>
</feature>
<keyword evidence="3" id="KW-1185">Reference proteome</keyword>
<feature type="compositionally biased region" description="Polar residues" evidence="1">
    <location>
        <begin position="292"/>
        <end position="309"/>
    </location>
</feature>
<comment type="caution">
    <text evidence="2">The sequence shown here is derived from an EMBL/GenBank/DDBJ whole genome shotgun (WGS) entry which is preliminary data.</text>
</comment>
<reference evidence="2 3" key="1">
    <citation type="submission" date="2016-10" db="EMBL/GenBank/DDBJ databases">
        <title>Genome sequence of the basidiomycete white-rot fungus Trametes pubescens.</title>
        <authorList>
            <person name="Makela M.R."/>
            <person name="Granchi Z."/>
            <person name="Peng M."/>
            <person name="De Vries R.P."/>
            <person name="Grigoriev I."/>
            <person name="Riley R."/>
            <person name="Hilden K."/>
        </authorList>
    </citation>
    <scope>NUCLEOTIDE SEQUENCE [LARGE SCALE GENOMIC DNA]</scope>
    <source>
        <strain evidence="2 3">FBCC735</strain>
    </source>
</reference>
<gene>
    <name evidence="2" type="ORF">TRAPUB_2593</name>
</gene>
<dbReference type="OrthoDB" id="2803752at2759"/>